<organism evidence="1 2">
    <name type="scientific">Hymenobacter metallicola</name>
    <dbReference type="NCBI Taxonomy" id="2563114"/>
    <lineage>
        <taxon>Bacteria</taxon>
        <taxon>Pseudomonadati</taxon>
        <taxon>Bacteroidota</taxon>
        <taxon>Cytophagia</taxon>
        <taxon>Cytophagales</taxon>
        <taxon>Hymenobacteraceae</taxon>
        <taxon>Hymenobacter</taxon>
    </lineage>
</organism>
<dbReference type="Proteomes" id="UP000298471">
    <property type="component" value="Unassembled WGS sequence"/>
</dbReference>
<protein>
    <recommendedName>
        <fullName evidence="3">6-bladed beta-propeller</fullName>
    </recommendedName>
</protein>
<keyword evidence="2" id="KW-1185">Reference proteome</keyword>
<comment type="caution">
    <text evidence="1">The sequence shown here is derived from an EMBL/GenBank/DDBJ whole genome shotgun (WGS) entry which is preliminary data.</text>
</comment>
<accession>A0A4Z0QB28</accession>
<dbReference type="RefSeq" id="WP_135396571.1">
    <property type="nucleotide sequence ID" value="NZ_SRMB01000003.1"/>
</dbReference>
<name>A0A4Z0QB28_9BACT</name>
<reference evidence="1 2" key="1">
    <citation type="submission" date="2019-04" db="EMBL/GenBank/DDBJ databases">
        <authorList>
            <person name="Feng G."/>
            <person name="Zhang J."/>
            <person name="Zhu H."/>
        </authorList>
    </citation>
    <scope>NUCLEOTIDE SEQUENCE [LARGE SCALE GENOMIC DNA]</scope>
    <source>
        <strain evidence="1 2">9PBR-1</strain>
    </source>
</reference>
<proteinExistence type="predicted"/>
<evidence type="ECO:0000313" key="2">
    <source>
        <dbReference type="Proteomes" id="UP000298471"/>
    </source>
</evidence>
<evidence type="ECO:0000313" key="1">
    <source>
        <dbReference type="EMBL" id="TGE26666.1"/>
    </source>
</evidence>
<sequence length="276" mass="30706">MPAALSSSSLEPELSAWQTVYSLNCGKHHILSLDADEYANYIALLSNGEVWTNGWQLALNQQFQFPIIREIDADQFLIVESRREQHDNGHIFDTAGRKLLTFNAGDAVEDVVVQAGQIVVSYFDEGIGSGKPSSDGLAVFDCAGQQLFGMNSSGQPVFILDCYALTRLGKDSVLAYTYTGFPLLELRLTDYHLQQQPTPADFRGSHALTTTRGNVIFYGSYEETCFFWWNRNDKVRRFGDLPATSLHGIGEGKFLTYDANSFTIIDALALMREASM</sequence>
<evidence type="ECO:0008006" key="3">
    <source>
        <dbReference type="Google" id="ProtNLM"/>
    </source>
</evidence>
<gene>
    <name evidence="1" type="ORF">E5K02_17970</name>
</gene>
<dbReference type="EMBL" id="SRMB01000003">
    <property type="protein sequence ID" value="TGE26666.1"/>
    <property type="molecule type" value="Genomic_DNA"/>
</dbReference>
<dbReference type="OrthoDB" id="6636929at2"/>
<dbReference type="AlphaFoldDB" id="A0A4Z0QB28"/>